<reference evidence="2 3" key="1">
    <citation type="submission" date="2019-07" db="EMBL/GenBank/DDBJ databases">
        <title>Genomic Encyclopedia of Archaeal and Bacterial Type Strains, Phase II (KMG-II): from individual species to whole genera.</title>
        <authorList>
            <person name="Goeker M."/>
        </authorList>
    </citation>
    <scope>NUCLEOTIDE SEQUENCE [LARGE SCALE GENOMIC DNA]</scope>
    <source>
        <strain evidence="2 3">ATCC BAA-252</strain>
    </source>
</reference>
<dbReference type="AlphaFoldDB" id="A0A562T162"/>
<dbReference type="Proteomes" id="UP000320593">
    <property type="component" value="Unassembled WGS sequence"/>
</dbReference>
<evidence type="ECO:0000313" key="3">
    <source>
        <dbReference type="Proteomes" id="UP000320593"/>
    </source>
</evidence>
<organism evidence="2 3">
    <name type="scientific">Roseibium hamelinense</name>
    <dbReference type="NCBI Taxonomy" id="150831"/>
    <lineage>
        <taxon>Bacteria</taxon>
        <taxon>Pseudomonadati</taxon>
        <taxon>Pseudomonadota</taxon>
        <taxon>Alphaproteobacteria</taxon>
        <taxon>Hyphomicrobiales</taxon>
        <taxon>Stappiaceae</taxon>
        <taxon>Roseibium</taxon>
    </lineage>
</organism>
<dbReference type="EMBL" id="VLLF01000005">
    <property type="protein sequence ID" value="TWI87365.1"/>
    <property type="molecule type" value="Genomic_DNA"/>
</dbReference>
<evidence type="ECO:0000256" key="1">
    <source>
        <dbReference type="SAM" id="Phobius"/>
    </source>
</evidence>
<comment type="caution">
    <text evidence="2">The sequence shown here is derived from an EMBL/GenBank/DDBJ whole genome shotgun (WGS) entry which is preliminary data.</text>
</comment>
<keyword evidence="3" id="KW-1185">Reference proteome</keyword>
<feature type="transmembrane region" description="Helical" evidence="1">
    <location>
        <begin position="9"/>
        <end position="27"/>
    </location>
</feature>
<sequence length="43" mass="4503">MLLGDPVDTLMNLGTFAFIGFVFWILVRPGPSGAAPPDDPAGE</sequence>
<dbReference type="RefSeq" id="WP_280114422.1">
    <property type="nucleotide sequence ID" value="NZ_SMLY01000029.1"/>
</dbReference>
<keyword evidence="1" id="KW-0472">Membrane</keyword>
<evidence type="ECO:0000313" key="2">
    <source>
        <dbReference type="EMBL" id="TWI87365.1"/>
    </source>
</evidence>
<keyword evidence="1" id="KW-0812">Transmembrane</keyword>
<name>A0A562T162_9HYPH</name>
<accession>A0A562T162</accession>
<gene>
    <name evidence="2" type="ORF">JM93_02607</name>
</gene>
<protein>
    <submittedName>
        <fullName evidence="2">Uncharacterized protein</fullName>
    </submittedName>
</protein>
<proteinExistence type="predicted"/>
<keyword evidence="1" id="KW-1133">Transmembrane helix</keyword>